<organism evidence="7 8">
    <name type="scientific">Vibrio olivae</name>
    <dbReference type="NCBI Taxonomy" id="1243002"/>
    <lineage>
        <taxon>Bacteria</taxon>
        <taxon>Pseudomonadati</taxon>
        <taxon>Pseudomonadota</taxon>
        <taxon>Gammaproteobacteria</taxon>
        <taxon>Vibrionales</taxon>
        <taxon>Vibrionaceae</taxon>
        <taxon>Vibrio</taxon>
    </lineage>
</organism>
<evidence type="ECO:0000256" key="3">
    <source>
        <dbReference type="ARBA" id="ARBA00022741"/>
    </source>
</evidence>
<dbReference type="EMBL" id="JBHMEP010000001">
    <property type="protein sequence ID" value="MFB9134195.1"/>
    <property type="molecule type" value="Genomic_DNA"/>
</dbReference>
<evidence type="ECO:0000256" key="5">
    <source>
        <dbReference type="SAM" id="MobiDB-lite"/>
    </source>
</evidence>
<feature type="domain" description="PEP-utilising enzyme C-terminal" evidence="6">
    <location>
        <begin position="80"/>
        <end position="284"/>
    </location>
</feature>
<keyword evidence="8" id="KW-1185">Reference proteome</keyword>
<evidence type="ECO:0000256" key="2">
    <source>
        <dbReference type="ARBA" id="ARBA00022723"/>
    </source>
</evidence>
<dbReference type="InterPro" id="IPR000121">
    <property type="entry name" value="PEP_util_C"/>
</dbReference>
<keyword evidence="3" id="KW-0547">Nucleotide-binding</keyword>
<evidence type="ECO:0000313" key="7">
    <source>
        <dbReference type="EMBL" id="MFB9134195.1"/>
    </source>
</evidence>
<dbReference type="Proteomes" id="UP001589645">
    <property type="component" value="Unassembled WGS sequence"/>
</dbReference>
<evidence type="ECO:0000313" key="8">
    <source>
        <dbReference type="Proteomes" id="UP001589645"/>
    </source>
</evidence>
<dbReference type="InterPro" id="IPR040442">
    <property type="entry name" value="Pyrv_kinase-like_dom_sf"/>
</dbReference>
<name>A0ABV5HIZ6_9VIBR</name>
<gene>
    <name evidence="7" type="ORF">ACFFUV_04330</name>
</gene>
<evidence type="ECO:0000256" key="4">
    <source>
        <dbReference type="ARBA" id="ARBA00022840"/>
    </source>
</evidence>
<proteinExistence type="inferred from homology"/>
<evidence type="ECO:0000259" key="6">
    <source>
        <dbReference type="Pfam" id="PF02896"/>
    </source>
</evidence>
<reference evidence="7 8" key="1">
    <citation type="submission" date="2024-09" db="EMBL/GenBank/DDBJ databases">
        <authorList>
            <person name="Sun Q."/>
            <person name="Mori K."/>
        </authorList>
    </citation>
    <scope>NUCLEOTIDE SEQUENCE [LARGE SCALE GENOMIC DNA]</scope>
    <source>
        <strain evidence="7 8">CECT 8064</strain>
    </source>
</reference>
<feature type="compositionally biased region" description="Polar residues" evidence="5">
    <location>
        <begin position="1"/>
        <end position="11"/>
    </location>
</feature>
<protein>
    <submittedName>
        <fullName evidence="7">PEP-binding protein</fullName>
    </submittedName>
</protein>
<dbReference type="PANTHER" id="PTHR43030">
    <property type="entry name" value="PHOSPHOENOLPYRUVATE SYNTHASE"/>
    <property type="match status" value="1"/>
</dbReference>
<dbReference type="PANTHER" id="PTHR43030:SF1">
    <property type="entry name" value="PHOSPHOENOLPYRUVATE SYNTHASE"/>
    <property type="match status" value="1"/>
</dbReference>
<dbReference type="InterPro" id="IPR006319">
    <property type="entry name" value="PEP_synth"/>
</dbReference>
<dbReference type="Pfam" id="PF02896">
    <property type="entry name" value="PEP-utilizers_C"/>
    <property type="match status" value="1"/>
</dbReference>
<comment type="caution">
    <text evidence="7">The sequence shown here is derived from an EMBL/GenBank/DDBJ whole genome shotgun (WGS) entry which is preliminary data.</text>
</comment>
<dbReference type="SUPFAM" id="SSF51621">
    <property type="entry name" value="Phosphoenolpyruvate/pyruvate domain"/>
    <property type="match status" value="1"/>
</dbReference>
<comment type="similarity">
    <text evidence="1">Belongs to the PEP-utilizing enzyme family.</text>
</comment>
<accession>A0ABV5HIZ6</accession>
<keyword evidence="2" id="KW-0479">Metal-binding</keyword>
<dbReference type="RefSeq" id="WP_390189979.1">
    <property type="nucleotide sequence ID" value="NZ_JBHMEP010000001.1"/>
</dbReference>
<keyword evidence="4" id="KW-0067">ATP-binding</keyword>
<dbReference type="Gene3D" id="3.20.20.60">
    <property type="entry name" value="Phosphoenolpyruvate-binding domains"/>
    <property type="match status" value="1"/>
</dbReference>
<sequence>MSTENANTLPPSLTVGDALPSHSQNPDAKHLYISLADMISEHIFYHPGYENAEVQLTEMEQSSIDAIIGAQPLAEHFVSTMVEKITEAIHAQHQVVRVSLSDSDSYMFRSLLGGKFEPEEVNPALGLRGVSRFATEAYSPVFALECQVVKSLRAAGVEVEVVVPYVRTLSDAAKIIDLLAEQGLSRGQNGLKVAYCVDVPSSALLADKLLPYFDGVVLDIENLAQTTLGIDRYNSTLEYLFDAENDAVLMLVKSTIKAADESGKAALVMSSGLRGYPKLLDLLTDHTNVDVVVTA</sequence>
<dbReference type="InterPro" id="IPR015813">
    <property type="entry name" value="Pyrv/PenolPyrv_kinase-like_dom"/>
</dbReference>
<evidence type="ECO:0000256" key="1">
    <source>
        <dbReference type="ARBA" id="ARBA00007837"/>
    </source>
</evidence>
<feature type="region of interest" description="Disordered" evidence="5">
    <location>
        <begin position="1"/>
        <end position="22"/>
    </location>
</feature>